<name>A0A939IHP5_CLOAM</name>
<dbReference type="Pfam" id="PF00534">
    <property type="entry name" value="Glycos_transf_1"/>
    <property type="match status" value="1"/>
</dbReference>
<evidence type="ECO:0000259" key="1">
    <source>
        <dbReference type="Pfam" id="PF00534"/>
    </source>
</evidence>
<dbReference type="PANTHER" id="PTHR45947">
    <property type="entry name" value="SULFOQUINOVOSYL TRANSFERASE SQD2"/>
    <property type="match status" value="1"/>
</dbReference>
<dbReference type="AlphaFoldDB" id="A0A939IHP5"/>
<dbReference type="InterPro" id="IPR050194">
    <property type="entry name" value="Glycosyltransferase_grp1"/>
</dbReference>
<proteinExistence type="predicted"/>
<dbReference type="Proteomes" id="UP000664545">
    <property type="component" value="Unassembled WGS sequence"/>
</dbReference>
<evidence type="ECO:0000313" key="2">
    <source>
        <dbReference type="EMBL" id="MBN7774057.1"/>
    </source>
</evidence>
<gene>
    <name evidence="2" type="ORF">JYB65_11845</name>
</gene>
<dbReference type="GO" id="GO:0016757">
    <property type="term" value="F:glycosyltransferase activity"/>
    <property type="evidence" value="ECO:0007669"/>
    <property type="project" value="InterPro"/>
</dbReference>
<dbReference type="EMBL" id="JAFJZZ010000006">
    <property type="protein sequence ID" value="MBN7774057.1"/>
    <property type="molecule type" value="Genomic_DNA"/>
</dbReference>
<dbReference type="InterPro" id="IPR001296">
    <property type="entry name" value="Glyco_trans_1"/>
</dbReference>
<dbReference type="Gene3D" id="3.40.50.2000">
    <property type="entry name" value="Glycogen Phosphorylase B"/>
    <property type="match status" value="2"/>
</dbReference>
<protein>
    <submittedName>
        <fullName evidence="2">Glycosyltransferase</fullName>
    </submittedName>
</protein>
<keyword evidence="3" id="KW-1185">Reference proteome</keyword>
<accession>A0A939IHP5</accession>
<sequence>MKKILYVASTYGHIASFHIPYIKKLQENGFLVDVAAANSNEEAKNLLMKELPESGFIDISFEKKMFSYKNAKAVKQIRKKISNRAYDIISVHTSLASFYVRLAVLLLISQKSLRPILINTVHGYLFDNKTSFLKRSLLLFAEKITRSVTNHLLVMNCDDYEIAQKYHLYQDTLSMIPGMGIDTIRFSQENFALLDRNEERKKLNLNQSDIVMIYAAEFSKRKNQKMLISAIQQLPPNVKLILAGQGDQLEKCKKLSCQVNLTHSTSSREKNSVVRSAKEERIIFLGHVGNLEYYYFISDICVSSSSSEGLPFNIMEAMSMGLPVVATDVKGHKDLIEESINGFLYEFDSMEGFRNTLMRLIELPSIALRQIGENNTDKASLYSLQEVLEKGLSIFNK</sequence>
<feature type="domain" description="Glycosyl transferase family 1" evidence="1">
    <location>
        <begin position="195"/>
        <end position="375"/>
    </location>
</feature>
<dbReference type="SUPFAM" id="SSF53756">
    <property type="entry name" value="UDP-Glycosyltransferase/glycogen phosphorylase"/>
    <property type="match status" value="1"/>
</dbReference>
<evidence type="ECO:0000313" key="3">
    <source>
        <dbReference type="Proteomes" id="UP000664545"/>
    </source>
</evidence>
<comment type="caution">
    <text evidence="2">The sequence shown here is derived from an EMBL/GenBank/DDBJ whole genome shotgun (WGS) entry which is preliminary data.</text>
</comment>
<reference evidence="2" key="1">
    <citation type="submission" date="2021-02" db="EMBL/GenBank/DDBJ databases">
        <title>Abyssanaerobacter marinus gen.nov., sp., nov, anaerobic bacterium isolated from the Onnuri vent field of Indian Ocean and suggestion of Mogibacteriaceae fam. nov., and proposal of reclassification of ambiguous this family's genus member.</title>
        <authorList>
            <person name="Kim Y.J."/>
            <person name="Yang J.-A."/>
        </authorList>
    </citation>
    <scope>NUCLEOTIDE SEQUENCE</scope>
    <source>
        <strain evidence="2">DSM 2634</strain>
    </source>
</reference>
<dbReference type="RefSeq" id="WP_206582901.1">
    <property type="nucleotide sequence ID" value="NZ_JAFJZZ010000006.1"/>
</dbReference>
<dbReference type="PANTHER" id="PTHR45947:SF3">
    <property type="entry name" value="SULFOQUINOVOSYL TRANSFERASE SQD2"/>
    <property type="match status" value="1"/>
</dbReference>
<organism evidence="2 3">
    <name type="scientific">Clostridium aminobutyricum</name>
    <dbReference type="NCBI Taxonomy" id="33953"/>
    <lineage>
        <taxon>Bacteria</taxon>
        <taxon>Bacillati</taxon>
        <taxon>Bacillota</taxon>
        <taxon>Clostridia</taxon>
        <taxon>Eubacteriales</taxon>
        <taxon>Clostridiaceae</taxon>
        <taxon>Clostridium</taxon>
    </lineage>
</organism>